<evidence type="ECO:0000313" key="2">
    <source>
        <dbReference type="Proteomes" id="UP000294542"/>
    </source>
</evidence>
<evidence type="ECO:0000313" key="1">
    <source>
        <dbReference type="EMBL" id="QBP07303.1"/>
    </source>
</evidence>
<gene>
    <name evidence="1" type="ORF">REBECCA_197</name>
</gene>
<dbReference type="EMBL" id="MK514281">
    <property type="protein sequence ID" value="QBP07303.1"/>
    <property type="molecule type" value="Genomic_DNA"/>
</dbReference>
<sequence length="124" mass="13719">MPSVYQSYSARGKEIQNPRIVSLSGSSYITGVNLMKLTLCQANGYSLIHPAYHSHTPKNNVVLAEGKLSFKDNRCFLGTKEIGHVLANGNVQLNTDVVLPTLGFVTGLRNQIRFLHKTIARQLH</sequence>
<name>A0A482IIT7_9CAUD</name>
<reference evidence="1 2" key="1">
    <citation type="submission" date="2019-02" db="EMBL/GenBank/DDBJ databases">
        <authorList>
            <person name="Eardley R."/>
            <person name="Sharma R."/>
            <person name="Beatty N."/>
            <person name="Choi M.C."/>
            <person name="Duncan S."/>
            <person name="Fajardo C.P."/>
            <person name="Ferguson H.P."/>
            <person name="Kruger J.L."/>
            <person name="Webb C.J."/>
            <person name="Grose J.H."/>
        </authorList>
    </citation>
    <scope>NUCLEOTIDE SEQUENCE [LARGE SCALE GENOMIC DNA]</scope>
</reference>
<accession>A0A482IIT7</accession>
<organism evidence="1 2">
    <name type="scientific">Erwinia phage Rebecca</name>
    <dbReference type="NCBI Taxonomy" id="2530026"/>
    <lineage>
        <taxon>Viruses</taxon>
        <taxon>Duplodnaviria</taxon>
        <taxon>Heunggongvirae</taxon>
        <taxon>Uroviricota</taxon>
        <taxon>Caudoviricetes</taxon>
        <taxon>Chimalliviridae</taxon>
        <taxon>Agricanvirus</taxon>
        <taxon>Agricanvirus ray</taxon>
    </lineage>
</organism>
<proteinExistence type="predicted"/>
<protein>
    <submittedName>
        <fullName evidence="1">Uncharacterized protein</fullName>
    </submittedName>
</protein>
<dbReference type="Proteomes" id="UP000294542">
    <property type="component" value="Segment"/>
</dbReference>